<protein>
    <submittedName>
        <fullName evidence="1">Uncharacterized protein</fullName>
    </submittedName>
</protein>
<dbReference type="Proteomes" id="UP000807025">
    <property type="component" value="Unassembled WGS sequence"/>
</dbReference>
<gene>
    <name evidence="1" type="ORF">BDN71DRAFT_1433287</name>
</gene>
<name>A0A9P6D5Z0_PLEER</name>
<organism evidence="1 2">
    <name type="scientific">Pleurotus eryngii</name>
    <name type="common">Boletus of the steppes</name>
    <dbReference type="NCBI Taxonomy" id="5323"/>
    <lineage>
        <taxon>Eukaryota</taxon>
        <taxon>Fungi</taxon>
        <taxon>Dikarya</taxon>
        <taxon>Basidiomycota</taxon>
        <taxon>Agaricomycotina</taxon>
        <taxon>Agaricomycetes</taxon>
        <taxon>Agaricomycetidae</taxon>
        <taxon>Agaricales</taxon>
        <taxon>Pleurotineae</taxon>
        <taxon>Pleurotaceae</taxon>
        <taxon>Pleurotus</taxon>
    </lineage>
</organism>
<dbReference type="EMBL" id="MU154602">
    <property type="protein sequence ID" value="KAF9492412.1"/>
    <property type="molecule type" value="Genomic_DNA"/>
</dbReference>
<dbReference type="AlphaFoldDB" id="A0A9P6D5Z0"/>
<comment type="caution">
    <text evidence="1">The sequence shown here is derived from an EMBL/GenBank/DDBJ whole genome shotgun (WGS) entry which is preliminary data.</text>
</comment>
<evidence type="ECO:0000313" key="1">
    <source>
        <dbReference type="EMBL" id="KAF9492412.1"/>
    </source>
</evidence>
<accession>A0A9P6D5Z0</accession>
<sequence>MPVGNVVKPRQKLGRSMSYSWGQVSIGTLRPHQGLLDPRNIVDGGTQRYEGVGSVTIEDVARITENGHESLTTALSDAAWTEGVCSGRTDYHTYHCGVNALSDHVQRVKPKEDPGKLYGMNDVLRRYHAHVGFVP</sequence>
<proteinExistence type="predicted"/>
<keyword evidence="2" id="KW-1185">Reference proteome</keyword>
<evidence type="ECO:0000313" key="2">
    <source>
        <dbReference type="Proteomes" id="UP000807025"/>
    </source>
</evidence>
<reference evidence="1" key="1">
    <citation type="submission" date="2020-11" db="EMBL/GenBank/DDBJ databases">
        <authorList>
            <consortium name="DOE Joint Genome Institute"/>
            <person name="Ahrendt S."/>
            <person name="Riley R."/>
            <person name="Andreopoulos W."/>
            <person name="Labutti K."/>
            <person name="Pangilinan J."/>
            <person name="Ruiz-Duenas F.J."/>
            <person name="Barrasa J.M."/>
            <person name="Sanchez-Garcia M."/>
            <person name="Camarero S."/>
            <person name="Miyauchi S."/>
            <person name="Serrano A."/>
            <person name="Linde D."/>
            <person name="Babiker R."/>
            <person name="Drula E."/>
            <person name="Ayuso-Fernandez I."/>
            <person name="Pacheco R."/>
            <person name="Padilla G."/>
            <person name="Ferreira P."/>
            <person name="Barriuso J."/>
            <person name="Kellner H."/>
            <person name="Castanera R."/>
            <person name="Alfaro M."/>
            <person name="Ramirez L."/>
            <person name="Pisabarro A.G."/>
            <person name="Kuo A."/>
            <person name="Tritt A."/>
            <person name="Lipzen A."/>
            <person name="He G."/>
            <person name="Yan M."/>
            <person name="Ng V."/>
            <person name="Cullen D."/>
            <person name="Martin F."/>
            <person name="Rosso M.-N."/>
            <person name="Henrissat B."/>
            <person name="Hibbett D."/>
            <person name="Martinez A.T."/>
            <person name="Grigoriev I.V."/>
        </authorList>
    </citation>
    <scope>NUCLEOTIDE SEQUENCE</scope>
    <source>
        <strain evidence="1">ATCC 90797</strain>
    </source>
</reference>